<evidence type="ECO:0000256" key="6">
    <source>
        <dbReference type="ARBA" id="ARBA00022955"/>
    </source>
</evidence>
<dbReference type="GO" id="GO:0010154">
    <property type="term" value="P:fruit development"/>
    <property type="evidence" value="ECO:0007669"/>
    <property type="project" value="UniProtKB-ARBA"/>
</dbReference>
<evidence type="ECO:0000313" key="15">
    <source>
        <dbReference type="Proteomes" id="UP000026915"/>
    </source>
</evidence>
<dbReference type="FunFam" id="3.40.50.2000:FF:000030">
    <property type="entry name" value="Sterol 3-beta-glucosyltransferase UGT80A2"/>
    <property type="match status" value="1"/>
</dbReference>
<keyword evidence="4" id="KW-0328">Glycosyltransferase</keyword>
<dbReference type="GO" id="GO:0016126">
    <property type="term" value="P:sterol biosynthetic process"/>
    <property type="evidence" value="ECO:0007669"/>
    <property type="project" value="UniProtKB-KW"/>
</dbReference>
<dbReference type="Proteomes" id="UP000026915">
    <property type="component" value="Chromosome 5"/>
</dbReference>
<dbReference type="Gene3D" id="3.40.50.2000">
    <property type="entry name" value="Glycogen Phosphorylase B"/>
    <property type="match status" value="2"/>
</dbReference>
<feature type="region of interest" description="Disordered" evidence="11">
    <location>
        <begin position="1"/>
        <end position="36"/>
    </location>
</feature>
<dbReference type="InterPro" id="IPR004276">
    <property type="entry name" value="GlycoTrans_28_N"/>
</dbReference>
<accession>A0A061EXV0</accession>
<keyword evidence="6" id="KW-0752">Steroid biosynthesis</keyword>
<reference evidence="14 15" key="1">
    <citation type="journal article" date="2013" name="Genome Biol.">
        <title>The genome sequence of the most widely cultivated cacao type and its use to identify candidate genes regulating pod color.</title>
        <authorList>
            <person name="Motamayor J.C."/>
            <person name="Mockaitis K."/>
            <person name="Schmutz J."/>
            <person name="Haiminen N."/>
            <person name="Iii D.L."/>
            <person name="Cornejo O."/>
            <person name="Findley S.D."/>
            <person name="Zheng P."/>
            <person name="Utro F."/>
            <person name="Royaert S."/>
            <person name="Saski C."/>
            <person name="Jenkins J."/>
            <person name="Podicheti R."/>
            <person name="Zhao M."/>
            <person name="Scheffler B.E."/>
            <person name="Stack J.C."/>
            <person name="Feltus F.A."/>
            <person name="Mustiga G.M."/>
            <person name="Amores F."/>
            <person name="Phillips W."/>
            <person name="Marelli J.P."/>
            <person name="May G.D."/>
            <person name="Shapiro H."/>
            <person name="Ma J."/>
            <person name="Bustamante C.D."/>
            <person name="Schnell R.J."/>
            <person name="Main D."/>
            <person name="Gilbert D."/>
            <person name="Parida L."/>
            <person name="Kuhn D.N."/>
        </authorList>
    </citation>
    <scope>NUCLEOTIDE SEQUENCE [LARGE SCALE GENOMIC DNA]</scope>
    <source>
        <strain evidence="15">cv. Matina 1-6</strain>
    </source>
</reference>
<dbReference type="SUPFAM" id="SSF53756">
    <property type="entry name" value="UDP-Glycosyltransferase/glycogen phosphorylase"/>
    <property type="match status" value="1"/>
</dbReference>
<organism evidence="14 15">
    <name type="scientific">Theobroma cacao</name>
    <name type="common">Cacao</name>
    <name type="synonym">Cocoa</name>
    <dbReference type="NCBI Taxonomy" id="3641"/>
    <lineage>
        <taxon>Eukaryota</taxon>
        <taxon>Viridiplantae</taxon>
        <taxon>Streptophyta</taxon>
        <taxon>Embryophyta</taxon>
        <taxon>Tracheophyta</taxon>
        <taxon>Spermatophyta</taxon>
        <taxon>Magnoliopsida</taxon>
        <taxon>eudicotyledons</taxon>
        <taxon>Gunneridae</taxon>
        <taxon>Pentapetalae</taxon>
        <taxon>rosids</taxon>
        <taxon>malvids</taxon>
        <taxon>Malvales</taxon>
        <taxon>Malvaceae</taxon>
        <taxon>Byttnerioideae</taxon>
        <taxon>Theobroma</taxon>
    </lineage>
</organism>
<dbReference type="EMBL" id="CM001883">
    <property type="protein sequence ID" value="EOY09920.1"/>
    <property type="molecule type" value="Genomic_DNA"/>
</dbReference>
<evidence type="ECO:0000256" key="3">
    <source>
        <dbReference type="ARBA" id="ARBA00022516"/>
    </source>
</evidence>
<evidence type="ECO:0000256" key="2">
    <source>
        <dbReference type="ARBA" id="ARBA00012650"/>
    </source>
</evidence>
<keyword evidence="9" id="KW-1207">Sterol metabolism</keyword>
<evidence type="ECO:0000256" key="8">
    <source>
        <dbReference type="ARBA" id="ARBA00023098"/>
    </source>
</evidence>
<dbReference type="AlphaFoldDB" id="A0A061EXV0"/>
<feature type="domain" description="Erythromycin biosynthesis protein CIII-like C-terminal" evidence="13">
    <location>
        <begin position="477"/>
        <end position="576"/>
    </location>
</feature>
<protein>
    <recommendedName>
        <fullName evidence="2">sterol 3beta-glucosyltransferase</fullName>
        <ecNumber evidence="2">2.4.1.173</ecNumber>
    </recommendedName>
</protein>
<dbReference type="GO" id="GO:0005975">
    <property type="term" value="P:carbohydrate metabolic process"/>
    <property type="evidence" value="ECO:0007669"/>
    <property type="project" value="InterPro"/>
</dbReference>
<evidence type="ECO:0000256" key="5">
    <source>
        <dbReference type="ARBA" id="ARBA00022679"/>
    </source>
</evidence>
<dbReference type="InParanoid" id="A0A061EXV0"/>
<dbReference type="InterPro" id="IPR050426">
    <property type="entry name" value="Glycosyltransferase_28"/>
</dbReference>
<keyword evidence="10" id="KW-0753">Steroid metabolism</keyword>
<dbReference type="Pfam" id="PF06722">
    <property type="entry name" value="EryCIII-like_C"/>
    <property type="match status" value="1"/>
</dbReference>
<feature type="region of interest" description="Disordered" evidence="11">
    <location>
        <begin position="50"/>
        <end position="96"/>
    </location>
</feature>
<dbReference type="GO" id="GO:0016906">
    <property type="term" value="F:sterol 3-beta-glucosyltransferase activity"/>
    <property type="evidence" value="ECO:0007669"/>
    <property type="project" value="UniProtKB-EC"/>
</dbReference>
<keyword evidence="3" id="KW-0444">Lipid biosynthesis</keyword>
<name>A0A061EXV0_THECC</name>
<feature type="compositionally biased region" description="Polar residues" evidence="11">
    <location>
        <begin position="75"/>
        <end position="88"/>
    </location>
</feature>
<dbReference type="Pfam" id="PF03033">
    <property type="entry name" value="Glyco_transf_28"/>
    <property type="match status" value="1"/>
</dbReference>
<dbReference type="CDD" id="cd03784">
    <property type="entry name" value="GT1_Gtf-like"/>
    <property type="match status" value="1"/>
</dbReference>
<evidence type="ECO:0000313" key="14">
    <source>
        <dbReference type="EMBL" id="EOY09920.1"/>
    </source>
</evidence>
<evidence type="ECO:0000256" key="7">
    <source>
        <dbReference type="ARBA" id="ARBA00023011"/>
    </source>
</evidence>
<evidence type="ECO:0000256" key="10">
    <source>
        <dbReference type="ARBA" id="ARBA00023221"/>
    </source>
</evidence>
<keyword evidence="5" id="KW-0808">Transferase</keyword>
<keyword evidence="15" id="KW-1185">Reference proteome</keyword>
<sequence>MAELLETSHRNSNVTSGDISIEISGDDSNAANSSGCSTDVPVDFEIEIVGDDDNGSEASGLTDRSLAGQNMHGKASTSAMNSGSNQQPKSRKERQSSKLALYIAKFLDEKVPFRKRIKFLNQVANVKHDGTVQFDVPVDMKPHTLDFGTGVVYDHAPDKEHYTEDIPEIPPPLQIVMLIVGTRGDVQPFVAIGKRLQADGHRVRLATHSNFKDFVLDAGLEFFPLGGDPKVLAGYMVKNKGFLPSVPSEIPVQRQQIREIIFSLLPACVADDLDNNVKFDVDAIIANPPAYGHTHVAEALKVPLHIFFTMPWTPTSEFPHPLSRVKQQVGYRLSYHIVDSLIWLGIRDMINEFRKKRLKLRPVTYLRGSYSSPPDVPYGYMWSPHLVPKPKDWGPIIDVVGFCFLDLASSYEPPESLVKWLEGDKKPIYIGFGSLPVQEPERMTQIIVQALEKTGQRGIINKGWGGLGNLAEQKHFVYLLDNCPHDWLFSRCMAVVHHGGAGTTAAGLKAACPTTIVPFFGDQPFWGERVHSRGVGPAPIPVEEFSLEKLVAAIKFMLDPEVKRRAVELAEAMAGEDGVAGAVNAFYKQFPGKKSKDESKAAPTPSGNCIASLVFPSLDDLQITSFFCHCSRPVKCLAGSNLSRVKMHAMR</sequence>
<evidence type="ECO:0000256" key="9">
    <source>
        <dbReference type="ARBA" id="ARBA00023166"/>
    </source>
</evidence>
<feature type="compositionally biased region" description="Polar residues" evidence="11">
    <location>
        <begin position="26"/>
        <end position="36"/>
    </location>
</feature>
<comment type="similarity">
    <text evidence="1">Belongs to the glycosyltransferase 28 family.</text>
</comment>
<dbReference type="PANTHER" id="PTHR48050:SF2">
    <property type="entry name" value="STEROL 3-BETA-GLUCOSYLTRANSFERASE UGT80A2-LIKE"/>
    <property type="match status" value="1"/>
</dbReference>
<keyword evidence="8" id="KW-0443">Lipid metabolism</keyword>
<evidence type="ECO:0000259" key="12">
    <source>
        <dbReference type="Pfam" id="PF03033"/>
    </source>
</evidence>
<dbReference type="EC" id="2.4.1.173" evidence="2"/>
<dbReference type="Gramene" id="EOY09920">
    <property type="protein sequence ID" value="EOY09920"/>
    <property type="gene ID" value="TCM_025283"/>
</dbReference>
<evidence type="ECO:0000256" key="1">
    <source>
        <dbReference type="ARBA" id="ARBA00006962"/>
    </source>
</evidence>
<dbReference type="FunFam" id="3.40.50.2000:FF:000009">
    <property type="entry name" value="Sterol 3-beta-glucosyltransferase UGT80A2"/>
    <property type="match status" value="1"/>
</dbReference>
<evidence type="ECO:0000259" key="13">
    <source>
        <dbReference type="Pfam" id="PF06722"/>
    </source>
</evidence>
<dbReference type="GO" id="GO:0009791">
    <property type="term" value="P:post-embryonic development"/>
    <property type="evidence" value="ECO:0007669"/>
    <property type="project" value="UniProtKB-ARBA"/>
</dbReference>
<dbReference type="STRING" id="3641.A0A061EXV0"/>
<evidence type="ECO:0000256" key="4">
    <source>
        <dbReference type="ARBA" id="ARBA00022676"/>
    </source>
</evidence>
<dbReference type="InterPro" id="IPR010610">
    <property type="entry name" value="EryCIII-like_C"/>
</dbReference>
<proteinExistence type="inferred from homology"/>
<feature type="domain" description="Glycosyltransferase family 28 N-terminal" evidence="12">
    <location>
        <begin position="175"/>
        <end position="318"/>
    </location>
</feature>
<evidence type="ECO:0000256" key="11">
    <source>
        <dbReference type="SAM" id="MobiDB-lite"/>
    </source>
</evidence>
<keyword evidence="7" id="KW-0756">Sterol biosynthesis</keyword>
<dbReference type="InterPro" id="IPR002213">
    <property type="entry name" value="UDP_glucos_trans"/>
</dbReference>
<dbReference type="PANTHER" id="PTHR48050">
    <property type="entry name" value="STEROL 3-BETA-GLUCOSYLTRANSFERASE"/>
    <property type="match status" value="1"/>
</dbReference>
<gene>
    <name evidence="14" type="ORF">TCM_025283</name>
</gene>
<dbReference type="eggNOG" id="KOG1192">
    <property type="taxonomic scope" value="Eukaryota"/>
</dbReference>